<dbReference type="InterPro" id="IPR014044">
    <property type="entry name" value="CAP_dom"/>
</dbReference>
<evidence type="ECO:0000256" key="2">
    <source>
        <dbReference type="ARBA" id="ARBA00023242"/>
    </source>
</evidence>
<evidence type="ECO:0000256" key="5">
    <source>
        <dbReference type="SAM" id="Coils"/>
    </source>
</evidence>
<feature type="region of interest" description="Disordered" evidence="6">
    <location>
        <begin position="151"/>
        <end position="334"/>
    </location>
</feature>
<dbReference type="PANTHER" id="PTHR31908">
    <property type="entry name" value="PROTEIN CROWDED NUCLEI 4"/>
    <property type="match status" value="1"/>
</dbReference>
<keyword evidence="7" id="KW-0732">Signal</keyword>
<dbReference type="CDD" id="cd05381">
    <property type="entry name" value="CAP_PR-1"/>
    <property type="match status" value="1"/>
</dbReference>
<keyword evidence="2" id="KW-0539">Nucleus</keyword>
<feature type="coiled-coil region" evidence="5">
    <location>
        <begin position="521"/>
        <end position="738"/>
    </location>
</feature>
<dbReference type="SMART" id="SM00198">
    <property type="entry name" value="SCP"/>
    <property type="match status" value="1"/>
</dbReference>
<feature type="chain" id="PRO_5014938596" description="SCP domain-containing protein" evidence="7">
    <location>
        <begin position="21"/>
        <end position="1434"/>
    </location>
</feature>
<evidence type="ECO:0000256" key="3">
    <source>
        <dbReference type="ARBA" id="ARBA00024186"/>
    </source>
</evidence>
<feature type="compositionally biased region" description="Basic residues" evidence="6">
    <location>
        <begin position="183"/>
        <end position="195"/>
    </location>
</feature>
<feature type="signal peptide" evidence="7">
    <location>
        <begin position="1"/>
        <end position="20"/>
    </location>
</feature>
<dbReference type="GO" id="GO:0005652">
    <property type="term" value="C:nuclear lamina"/>
    <property type="evidence" value="ECO:0007669"/>
    <property type="project" value="UniProtKB-SubCell"/>
</dbReference>
<proteinExistence type="inferred from homology"/>
<evidence type="ECO:0000256" key="4">
    <source>
        <dbReference type="ARBA" id="ARBA00024208"/>
    </source>
</evidence>
<organism evidence="9">
    <name type="scientific">Fagus sylvatica</name>
    <name type="common">Beechnut</name>
    <dbReference type="NCBI Taxonomy" id="28930"/>
    <lineage>
        <taxon>Eukaryota</taxon>
        <taxon>Viridiplantae</taxon>
        <taxon>Streptophyta</taxon>
        <taxon>Embryophyta</taxon>
        <taxon>Tracheophyta</taxon>
        <taxon>Spermatophyta</taxon>
        <taxon>Magnoliopsida</taxon>
        <taxon>eudicotyledons</taxon>
        <taxon>Gunneridae</taxon>
        <taxon>Pentapetalae</taxon>
        <taxon>rosids</taxon>
        <taxon>fabids</taxon>
        <taxon>Fagales</taxon>
        <taxon>Fagaceae</taxon>
        <taxon>Fagus</taxon>
    </lineage>
</organism>
<reference evidence="9" key="1">
    <citation type="submission" date="2018-02" db="EMBL/GenBank/DDBJ databases">
        <authorList>
            <person name="Cohen D.B."/>
            <person name="Kent A.D."/>
        </authorList>
    </citation>
    <scope>NUCLEOTIDE SEQUENCE</scope>
</reference>
<dbReference type="InterPro" id="IPR040418">
    <property type="entry name" value="CRWN"/>
</dbReference>
<feature type="region of interest" description="Disordered" evidence="6">
    <location>
        <begin position="359"/>
        <end position="382"/>
    </location>
</feature>
<dbReference type="PRINTS" id="PR00837">
    <property type="entry name" value="V5TPXLIKE"/>
</dbReference>
<feature type="coiled-coil region" evidence="5">
    <location>
        <begin position="980"/>
        <end position="1085"/>
    </location>
</feature>
<feature type="domain" description="SCP" evidence="8">
    <location>
        <begin position="25"/>
        <end position="157"/>
    </location>
</feature>
<comment type="subcellular location">
    <subcellularLocation>
        <location evidence="3">Nucleus lamina</location>
    </subcellularLocation>
</comment>
<comment type="similarity">
    <text evidence="4">Belongs to the CRWN family.</text>
</comment>
<feature type="compositionally biased region" description="Polar residues" evidence="6">
    <location>
        <begin position="1281"/>
        <end position="1292"/>
    </location>
</feature>
<feature type="coiled-coil region" evidence="5">
    <location>
        <begin position="879"/>
        <end position="949"/>
    </location>
</feature>
<dbReference type="GO" id="GO:0006997">
    <property type="term" value="P:nucleus organization"/>
    <property type="evidence" value="ECO:0007669"/>
    <property type="project" value="InterPro"/>
</dbReference>
<dbReference type="InterPro" id="IPR001283">
    <property type="entry name" value="CRISP-related"/>
</dbReference>
<dbReference type="InterPro" id="IPR035940">
    <property type="entry name" value="CAP_sf"/>
</dbReference>
<feature type="region of interest" description="Disordered" evidence="6">
    <location>
        <begin position="1242"/>
        <end position="1308"/>
    </location>
</feature>
<name>A0A2N9J9H9_FAGSY</name>
<feature type="compositionally biased region" description="Polar residues" evidence="6">
    <location>
        <begin position="1397"/>
        <end position="1407"/>
    </location>
</feature>
<evidence type="ECO:0000256" key="6">
    <source>
        <dbReference type="SAM" id="MobiDB-lite"/>
    </source>
</evidence>
<sequence>MSKKVLLCVLGLSLALVCHAHDTTLSTKIFLNLHNAARREVGVGPLEWNSTLEAYARNYAHERSNGCELVHSNGPYGENIYWGFGVGFIDAVAAVRSWVDEEKDYYDYNTNSCLMENQCLHYTQVTWKNSTQLGCASCDCSNGSGVFITSNPANTVNPPQTQQTHKHHHSKKTTNPANPAKPSARKPRVPLRRSTARREARPTVPSTASLRSPQRRSSSHRAAQPPLREAHREPRRSTASLQSPVTRSAKLVPPRRSTSSSRSPPRTAPLNRLVAKPTVKPSDQIGEGPVRESREKGLKRTRCLTHTKSQTQSVFPEREERESNVSEKEKKVREKARISDQLKTVAKNRNENPRVWEAEMASPQSERLAITPSSSKPLSITPGSRVLKTPLTDEAIWKRLRDAGFDEESIKRRDKAALIAYIAKLEAEIFDHQHHMGLLILERKELTSKYEQIKASEETTEIMHRRDQAVHLSALAGARKREESLKKTIGVKDECIASLEKALHEMRTESAEIKVSADSKLAEGRRMVEDAQKKFTEAEAKLHSAESLQAEATRYQRTAERKLQEVEAREDDLRKHIISFKSDCEEKENEIILEKQSLSERQKALQLEHERLLDAQALLNQREDYIFSRSQEINRLEKETEDSKENIEKELRALNDEKLNLELTKASLMFVKREAFLNKEQQDLLVLQEKLARKESDEIQKVIANHETTLRTTKSEFDAELEMKRKSVEEEIETKRRAWELKEMDLRQRENLILEKEHDLEVQSRALADREKDVAETLNLLDEKENRLTATEKEFELNKAHLQEEKEEINKMKVELQKSLDSLDDKKKLVDHANEKLEAMKTETSELSVLEMKLKEEIDMVRDQKWEVIADSEMLKVEKAKFEAEWELIDEKREELRKEAERVAQERLAFSKFIKDERDSLKLEKDAMRDQYKHDVEALSREREDFMNKMVHDRTEWFSKMQQERADFLLEIEMQKRELENCFEKRREELESDLREREKAFEHEKKNELQYISSLKEKTDKELEQVALEMKRLDAERMEINLEREQRNKEWAELNNCIEDLKVQREKLKKQRELLHADREEIVAQIEDLKKLQDLKVASDSVAEMQKLESEPSRRKFSAKRFLKQKSFVPNTEDSQKVIDVTDISNSLNSPSMHNLDGSSTHSSARFSWIKRCTELIFKHSPEKTPMKYEERSMLSDPENESNGQKDMGEEKSNTIFRERQQVKYALGEPKVIVEVPHVGDNAKATHDNESEIEEYASEKCAPSISEQQLPARRKRRVKHSISNDSINLQSEQRQTRKKRRQQEDATAAQCAITESVISTQKNVLEDQHVLFSSSQTQEGAEEASVLVIDKIIQISEVTHEKTGTDNLTNEDELDCLLNPVAELQQNFLPGRGINGHANSSPVQNSVFPCGPKAPEKLQEVHNDGQVSEQYQSQ</sequence>
<dbReference type="SUPFAM" id="SSF55797">
    <property type="entry name" value="PR-1-like"/>
    <property type="match status" value="1"/>
</dbReference>
<dbReference type="FunFam" id="3.40.33.10:FF:000004">
    <property type="entry name" value="CAP, cysteine-rich secretory protein, antigen 5"/>
    <property type="match status" value="1"/>
</dbReference>
<feature type="compositionally biased region" description="Basic and acidic residues" evidence="6">
    <location>
        <begin position="1414"/>
        <end position="1423"/>
    </location>
</feature>
<keyword evidence="1 5" id="KW-0175">Coiled coil</keyword>
<evidence type="ECO:0000313" key="9">
    <source>
        <dbReference type="EMBL" id="SPD33109.1"/>
    </source>
</evidence>
<feature type="compositionally biased region" description="Polar residues" evidence="6">
    <location>
        <begin position="237"/>
        <end position="246"/>
    </location>
</feature>
<gene>
    <name evidence="9" type="ORF">FSB_LOCUS60991</name>
</gene>
<feature type="compositionally biased region" description="Basic and acidic residues" evidence="6">
    <location>
        <begin position="316"/>
        <end position="334"/>
    </location>
</feature>
<feature type="coiled-coil region" evidence="5">
    <location>
        <begin position="767"/>
        <end position="843"/>
    </location>
</feature>
<evidence type="ECO:0000256" key="1">
    <source>
        <dbReference type="ARBA" id="ARBA00023054"/>
    </source>
</evidence>
<feature type="compositionally biased region" description="Low complexity" evidence="6">
    <location>
        <begin position="254"/>
        <end position="265"/>
    </location>
</feature>
<feature type="region of interest" description="Disordered" evidence="6">
    <location>
        <begin position="1393"/>
        <end position="1434"/>
    </location>
</feature>
<dbReference type="Gene3D" id="3.40.33.10">
    <property type="entry name" value="CAP"/>
    <property type="match status" value="1"/>
</dbReference>
<evidence type="ECO:0000256" key="7">
    <source>
        <dbReference type="SAM" id="SignalP"/>
    </source>
</evidence>
<dbReference type="PANTHER" id="PTHR31908:SF2">
    <property type="entry name" value="PROTEIN CROWDED NUCLEI 4"/>
    <property type="match status" value="1"/>
</dbReference>
<accession>A0A2N9J9H9</accession>
<dbReference type="Pfam" id="PF00188">
    <property type="entry name" value="CAP"/>
    <property type="match status" value="1"/>
</dbReference>
<feature type="compositionally biased region" description="Polar residues" evidence="6">
    <location>
        <begin position="1425"/>
        <end position="1434"/>
    </location>
</feature>
<evidence type="ECO:0000259" key="8">
    <source>
        <dbReference type="SMART" id="SM00198"/>
    </source>
</evidence>
<feature type="region of interest" description="Disordered" evidence="6">
    <location>
        <begin position="1187"/>
        <end position="1214"/>
    </location>
</feature>
<protein>
    <recommendedName>
        <fullName evidence="8">SCP domain-containing protein</fullName>
    </recommendedName>
</protein>
<dbReference type="EMBL" id="OIVN01006437">
    <property type="protein sequence ID" value="SPD33109.1"/>
    <property type="molecule type" value="Genomic_DNA"/>
</dbReference>
<feature type="compositionally biased region" description="Polar residues" evidence="6">
    <location>
        <begin position="371"/>
        <end position="382"/>
    </location>
</feature>
<feature type="compositionally biased region" description="Basic and acidic residues" evidence="6">
    <location>
        <begin position="289"/>
        <end position="298"/>
    </location>
</feature>